<evidence type="ECO:0000313" key="2">
    <source>
        <dbReference type="Proteomes" id="UP000432464"/>
    </source>
</evidence>
<organism evidence="1 2">
    <name type="scientific">Nocardia aurantiaca</name>
    <dbReference type="NCBI Taxonomy" id="2675850"/>
    <lineage>
        <taxon>Bacteria</taxon>
        <taxon>Bacillati</taxon>
        <taxon>Actinomycetota</taxon>
        <taxon>Actinomycetes</taxon>
        <taxon>Mycobacteriales</taxon>
        <taxon>Nocardiaceae</taxon>
        <taxon>Nocardia</taxon>
    </lineage>
</organism>
<gene>
    <name evidence="1" type="ORF">GLP40_15390</name>
</gene>
<evidence type="ECO:0000313" key="1">
    <source>
        <dbReference type="EMBL" id="MTE14142.1"/>
    </source>
</evidence>
<comment type="caution">
    <text evidence="1">The sequence shown here is derived from an EMBL/GenBank/DDBJ whole genome shotgun (WGS) entry which is preliminary data.</text>
</comment>
<dbReference type="EMBL" id="WMBB01000006">
    <property type="protein sequence ID" value="MTE14142.1"/>
    <property type="molecule type" value="Genomic_DNA"/>
</dbReference>
<accession>A0A6I3KVX5</accession>
<dbReference type="Proteomes" id="UP000432464">
    <property type="component" value="Unassembled WGS sequence"/>
</dbReference>
<proteinExistence type="predicted"/>
<keyword evidence="2" id="KW-1185">Reference proteome</keyword>
<sequence>MNAVPSDMPAALVNAFDIDSRKRDVRRLTAALAEAEAGMHAAASFRSAVLGPHVLTGAISVSEATGSLMMAGQPLETSGTRRGPVPELLALALETRTADERIDAPTTSVPQDLPETVSGLQHGDLVEARFEQTPYGQFSVAGFALWAPAGQAFVVGGGWFVTQRHRRIHADRLIALTIVSPAGRHEYRIPEPIHRWPEPE</sequence>
<dbReference type="AlphaFoldDB" id="A0A6I3KVX5"/>
<reference evidence="1 2" key="1">
    <citation type="submission" date="2019-11" db="EMBL/GenBank/DDBJ databases">
        <title>Nocardia sp. nov. CT2-14 isolated from soil.</title>
        <authorList>
            <person name="Kanchanasin P."/>
            <person name="Tanasupawat S."/>
            <person name="Yuki M."/>
            <person name="Kudo T."/>
        </authorList>
    </citation>
    <scope>NUCLEOTIDE SEQUENCE [LARGE SCALE GENOMIC DNA]</scope>
    <source>
        <strain evidence="1 2">CT2-14</strain>
    </source>
</reference>
<dbReference type="RefSeq" id="WP_154788540.1">
    <property type="nucleotide sequence ID" value="NZ_WMBB01000006.1"/>
</dbReference>
<protein>
    <submittedName>
        <fullName evidence="1">Uncharacterized protein</fullName>
    </submittedName>
</protein>
<name>A0A6I3KVX5_9NOCA</name>